<evidence type="ECO:0000256" key="1">
    <source>
        <dbReference type="ARBA" id="ARBA00004141"/>
    </source>
</evidence>
<feature type="transmembrane region" description="Helical" evidence="7">
    <location>
        <begin position="235"/>
        <end position="261"/>
    </location>
</feature>
<keyword evidence="5 7" id="KW-1133">Transmembrane helix</keyword>
<keyword evidence="6 7" id="KW-0472">Membrane</keyword>
<dbReference type="AlphaFoldDB" id="A0A1I1U9N8"/>
<accession>A0A1I1U9N8</accession>
<evidence type="ECO:0000313" key="10">
    <source>
        <dbReference type="Proteomes" id="UP000198598"/>
    </source>
</evidence>
<dbReference type="InterPro" id="IPR029044">
    <property type="entry name" value="Nucleotide-diphossugar_trans"/>
</dbReference>
<comment type="subcellular location">
    <subcellularLocation>
        <location evidence="1">Membrane</location>
        <topology evidence="1">Multi-pass membrane protein</topology>
    </subcellularLocation>
</comment>
<evidence type="ECO:0000256" key="6">
    <source>
        <dbReference type="ARBA" id="ARBA00023136"/>
    </source>
</evidence>
<keyword evidence="4 7" id="KW-0812">Transmembrane</keyword>
<dbReference type="CDD" id="cd04187">
    <property type="entry name" value="DPM1_like_bac"/>
    <property type="match status" value="1"/>
</dbReference>
<name>A0A1I1U9N8_9BACT</name>
<feature type="domain" description="Glycosyltransferase 2-like" evidence="8">
    <location>
        <begin position="6"/>
        <end position="138"/>
    </location>
</feature>
<dbReference type="InterPro" id="IPR050256">
    <property type="entry name" value="Glycosyltransferase_2"/>
</dbReference>
<dbReference type="Gene3D" id="3.90.550.10">
    <property type="entry name" value="Spore Coat Polysaccharide Biosynthesis Protein SpsA, Chain A"/>
    <property type="match status" value="1"/>
</dbReference>
<dbReference type="GO" id="GO:0005886">
    <property type="term" value="C:plasma membrane"/>
    <property type="evidence" value="ECO:0007669"/>
    <property type="project" value="TreeGrafter"/>
</dbReference>
<evidence type="ECO:0000256" key="5">
    <source>
        <dbReference type="ARBA" id="ARBA00022989"/>
    </source>
</evidence>
<evidence type="ECO:0000313" key="9">
    <source>
        <dbReference type="EMBL" id="SFD64630.1"/>
    </source>
</evidence>
<evidence type="ECO:0000256" key="3">
    <source>
        <dbReference type="ARBA" id="ARBA00022679"/>
    </source>
</evidence>
<keyword evidence="10" id="KW-1185">Reference proteome</keyword>
<dbReference type="InterPro" id="IPR001173">
    <property type="entry name" value="Glyco_trans_2-like"/>
</dbReference>
<dbReference type="STRING" id="662367.SAMN05216167_10685"/>
<protein>
    <submittedName>
        <fullName evidence="9">Dolichol-phosphate mannosyltransferase</fullName>
    </submittedName>
</protein>
<dbReference type="Proteomes" id="UP000198598">
    <property type="component" value="Unassembled WGS sequence"/>
</dbReference>
<proteinExistence type="predicted"/>
<keyword evidence="3 9" id="KW-0808">Transferase</keyword>
<evidence type="ECO:0000256" key="7">
    <source>
        <dbReference type="SAM" id="Phobius"/>
    </source>
</evidence>
<dbReference type="Pfam" id="PF00535">
    <property type="entry name" value="Glycos_transf_2"/>
    <property type="match status" value="1"/>
</dbReference>
<evidence type="ECO:0000259" key="8">
    <source>
        <dbReference type="Pfam" id="PF00535"/>
    </source>
</evidence>
<dbReference type="EMBL" id="FOLQ01000006">
    <property type="protein sequence ID" value="SFD64630.1"/>
    <property type="molecule type" value="Genomic_DNA"/>
</dbReference>
<dbReference type="GO" id="GO:0016757">
    <property type="term" value="F:glycosyltransferase activity"/>
    <property type="evidence" value="ECO:0007669"/>
    <property type="project" value="UniProtKB-KW"/>
</dbReference>
<dbReference type="PANTHER" id="PTHR48090">
    <property type="entry name" value="UNDECAPRENYL-PHOSPHATE 4-DEOXY-4-FORMAMIDO-L-ARABINOSE TRANSFERASE-RELATED"/>
    <property type="match status" value="1"/>
</dbReference>
<sequence length="287" mass="33028">MDASPLSIEVVLIDDGSRDDTAALMQQLALADFRYQCVFLSRNYGHQIALTAGIATACATEALFIIDGDLQDPPELLTEFYRKFQEGYDVVYAVRKKRKENWFKRTAYASFYRLMRSISYVDVPLDSGDFSLISRRVADVLNKMPEESRFIRGMRSWIGFRQIGVEYERDARLAGESKYSFKMLQRLAYNGIFNFSEYPIKIITRIGMVTIGVAVIYLIQTLIKRFVYHDVPQGFTALLFAIVLFSGLQLIALGLIGEYVLRIFFQAKGRPLYVIREVIRDKERQPL</sequence>
<gene>
    <name evidence="9" type="ORF">SAMN05216167_10685</name>
</gene>
<evidence type="ECO:0000256" key="4">
    <source>
        <dbReference type="ARBA" id="ARBA00022692"/>
    </source>
</evidence>
<evidence type="ECO:0000256" key="2">
    <source>
        <dbReference type="ARBA" id="ARBA00022676"/>
    </source>
</evidence>
<organism evidence="9 10">
    <name type="scientific">Spirosoma endophyticum</name>
    <dbReference type="NCBI Taxonomy" id="662367"/>
    <lineage>
        <taxon>Bacteria</taxon>
        <taxon>Pseudomonadati</taxon>
        <taxon>Bacteroidota</taxon>
        <taxon>Cytophagia</taxon>
        <taxon>Cytophagales</taxon>
        <taxon>Cytophagaceae</taxon>
        <taxon>Spirosoma</taxon>
    </lineage>
</organism>
<dbReference type="SUPFAM" id="SSF53448">
    <property type="entry name" value="Nucleotide-diphospho-sugar transferases"/>
    <property type="match status" value="1"/>
</dbReference>
<reference evidence="9 10" key="1">
    <citation type="submission" date="2016-10" db="EMBL/GenBank/DDBJ databases">
        <authorList>
            <person name="de Groot N.N."/>
        </authorList>
    </citation>
    <scope>NUCLEOTIDE SEQUENCE [LARGE SCALE GENOMIC DNA]</scope>
    <source>
        <strain evidence="9 10">DSM 26130</strain>
    </source>
</reference>
<feature type="transmembrane region" description="Helical" evidence="7">
    <location>
        <begin position="202"/>
        <end position="223"/>
    </location>
</feature>
<dbReference type="PANTHER" id="PTHR48090:SF1">
    <property type="entry name" value="PROPHAGE BACTOPRENOL GLUCOSYL TRANSFERASE HOMOLOG"/>
    <property type="match status" value="1"/>
</dbReference>
<keyword evidence="2 9" id="KW-0328">Glycosyltransferase</keyword>